<reference evidence="2 3" key="1">
    <citation type="journal article" date="2019" name="Int. J. Syst. Evol. Microbiol.">
        <title>The Global Catalogue of Microorganisms (GCM) 10K type strain sequencing project: providing services to taxonomists for standard genome sequencing and annotation.</title>
        <authorList>
            <consortium name="The Broad Institute Genomics Platform"/>
            <consortium name="The Broad Institute Genome Sequencing Center for Infectious Disease"/>
            <person name="Wu L."/>
            <person name="Ma J."/>
        </authorList>
    </citation>
    <scope>NUCLEOTIDE SEQUENCE [LARGE SCALE GENOMIC DNA]</scope>
    <source>
        <strain evidence="2 3">JCM 12149</strain>
    </source>
</reference>
<feature type="compositionally biased region" description="Basic and acidic residues" evidence="1">
    <location>
        <begin position="72"/>
        <end position="82"/>
    </location>
</feature>
<keyword evidence="3" id="KW-1185">Reference proteome</keyword>
<proteinExistence type="predicted"/>
<comment type="caution">
    <text evidence="2">The sequence shown here is derived from an EMBL/GenBank/DDBJ whole genome shotgun (WGS) entry which is preliminary data.</text>
</comment>
<accession>A0ABN0ZC79</accession>
<name>A0ABN0ZC79_9BACI</name>
<gene>
    <name evidence="2" type="ORF">GCM10008983_20300</name>
</gene>
<dbReference type="RefSeq" id="WP_343752771.1">
    <property type="nucleotide sequence ID" value="NZ_BAAADM010000054.1"/>
</dbReference>
<evidence type="ECO:0000313" key="3">
    <source>
        <dbReference type="Proteomes" id="UP001501459"/>
    </source>
</evidence>
<evidence type="ECO:0000313" key="2">
    <source>
        <dbReference type="EMBL" id="GAA0443079.1"/>
    </source>
</evidence>
<feature type="region of interest" description="Disordered" evidence="1">
    <location>
        <begin position="20"/>
        <end position="113"/>
    </location>
</feature>
<dbReference type="Proteomes" id="UP001501459">
    <property type="component" value="Unassembled WGS sequence"/>
</dbReference>
<dbReference type="EMBL" id="BAAADM010000054">
    <property type="protein sequence ID" value="GAA0443079.1"/>
    <property type="molecule type" value="Genomic_DNA"/>
</dbReference>
<organism evidence="2 3">
    <name type="scientific">Lentibacillus halophilus</name>
    <dbReference type="NCBI Taxonomy" id="295065"/>
    <lineage>
        <taxon>Bacteria</taxon>
        <taxon>Bacillati</taxon>
        <taxon>Bacillota</taxon>
        <taxon>Bacilli</taxon>
        <taxon>Bacillales</taxon>
        <taxon>Bacillaceae</taxon>
        <taxon>Lentibacillus</taxon>
    </lineage>
</organism>
<protein>
    <submittedName>
        <fullName evidence="2">Uncharacterized protein</fullName>
    </submittedName>
</protein>
<feature type="compositionally biased region" description="Polar residues" evidence="1">
    <location>
        <begin position="56"/>
        <end position="71"/>
    </location>
</feature>
<sequence>MEIILVILAIIGAISGLFKDRSESSDPIPKQNDRTQETAPKTMNDTDTDTNTDNDSQSTVSPVSIEEMQQQQREDLEKRMNHAETVNEDTEQRHDANLSHHPRQPANDTSVERQRLKKRMVTNLNRNGLVNGVVMSEVLGQPRALKPYRSIIAQRKK</sequence>
<evidence type="ECO:0000256" key="1">
    <source>
        <dbReference type="SAM" id="MobiDB-lite"/>
    </source>
</evidence>